<evidence type="ECO:0000313" key="2">
    <source>
        <dbReference type="Proteomes" id="UP000031668"/>
    </source>
</evidence>
<evidence type="ECO:0008006" key="3">
    <source>
        <dbReference type="Google" id="ProtNLM"/>
    </source>
</evidence>
<dbReference type="GO" id="GO:0003676">
    <property type="term" value="F:nucleic acid binding"/>
    <property type="evidence" value="ECO:0007669"/>
    <property type="project" value="InterPro"/>
</dbReference>
<name>A0A0C2J9J2_THEKT</name>
<comment type="caution">
    <text evidence="1">The sequence shown here is derived from an EMBL/GenBank/DDBJ whole genome shotgun (WGS) entry which is preliminary data.</text>
</comment>
<dbReference type="Gene3D" id="3.30.420.10">
    <property type="entry name" value="Ribonuclease H-like superfamily/Ribonuclease H"/>
    <property type="match status" value="1"/>
</dbReference>
<proteinExistence type="predicted"/>
<dbReference type="AlphaFoldDB" id="A0A0C2J9J2"/>
<gene>
    <name evidence="1" type="ORF">RF11_13103</name>
</gene>
<organism evidence="1 2">
    <name type="scientific">Thelohanellus kitauei</name>
    <name type="common">Myxosporean</name>
    <dbReference type="NCBI Taxonomy" id="669202"/>
    <lineage>
        <taxon>Eukaryota</taxon>
        <taxon>Metazoa</taxon>
        <taxon>Cnidaria</taxon>
        <taxon>Myxozoa</taxon>
        <taxon>Myxosporea</taxon>
        <taxon>Bivalvulida</taxon>
        <taxon>Platysporina</taxon>
        <taxon>Myxobolidae</taxon>
        <taxon>Thelohanellus</taxon>
    </lineage>
</organism>
<dbReference type="InterPro" id="IPR036397">
    <property type="entry name" value="RNaseH_sf"/>
</dbReference>
<accession>A0A0C2J9J2</accession>
<dbReference type="EMBL" id="JWZT01003716">
    <property type="protein sequence ID" value="KII65808.1"/>
    <property type="molecule type" value="Genomic_DNA"/>
</dbReference>
<evidence type="ECO:0000313" key="1">
    <source>
        <dbReference type="EMBL" id="KII65808.1"/>
    </source>
</evidence>
<keyword evidence="2" id="KW-1185">Reference proteome</keyword>
<dbReference type="OrthoDB" id="7668193at2759"/>
<reference evidence="1 2" key="1">
    <citation type="journal article" date="2014" name="Genome Biol. Evol.">
        <title>The genome of the myxosporean Thelohanellus kitauei shows adaptations to nutrient acquisition within its fish host.</title>
        <authorList>
            <person name="Yang Y."/>
            <person name="Xiong J."/>
            <person name="Zhou Z."/>
            <person name="Huo F."/>
            <person name="Miao W."/>
            <person name="Ran C."/>
            <person name="Liu Y."/>
            <person name="Zhang J."/>
            <person name="Feng J."/>
            <person name="Wang M."/>
            <person name="Wang M."/>
            <person name="Wang L."/>
            <person name="Yao B."/>
        </authorList>
    </citation>
    <scope>NUCLEOTIDE SEQUENCE [LARGE SCALE GENOMIC DNA]</scope>
    <source>
        <strain evidence="1">Wuqing</strain>
    </source>
</reference>
<dbReference type="Proteomes" id="UP000031668">
    <property type="component" value="Unassembled WGS sequence"/>
</dbReference>
<protein>
    <recommendedName>
        <fullName evidence="3">Tc1-like transposase DDE domain-containing protein</fullName>
    </recommendedName>
</protein>
<sequence>MFQGTFFITSKQKITEIIEIAKGPSVGFLPEFQWRRKRITKSLEFVLLREAFHISPIKKKMKNRESPKSPQAVNLSQLEGVITIGPLSAKLNKSDSDIGDSLHLELFKAQDHPFNEERCCGYFMEALEMFLFSGIHEFIFITDNVRFHKTNTIQTMLQENDCRVMCLQSCSTFLYQIENLLPRWKKIVKQRPRDQKLTYLIKWLNRNYPL</sequence>